<dbReference type="Proteomes" id="UP001472677">
    <property type="component" value="Unassembled WGS sequence"/>
</dbReference>
<evidence type="ECO:0000313" key="1">
    <source>
        <dbReference type="EMBL" id="KAK8556852.1"/>
    </source>
</evidence>
<protein>
    <submittedName>
        <fullName evidence="1">Uncharacterized protein</fullName>
    </submittedName>
</protein>
<evidence type="ECO:0000313" key="2">
    <source>
        <dbReference type="Proteomes" id="UP001472677"/>
    </source>
</evidence>
<sequence>MRSIESEVGGGSVGYENGFGWEQSGYVRERLEDGELREGEAFADDVVRDDELVNGGRSGGGGDGGSWKREGEYEERIIGLGLR</sequence>
<comment type="caution">
    <text evidence="1">The sequence shown here is derived from an EMBL/GenBank/DDBJ whole genome shotgun (WGS) entry which is preliminary data.</text>
</comment>
<organism evidence="1 2">
    <name type="scientific">Hibiscus sabdariffa</name>
    <name type="common">roselle</name>
    <dbReference type="NCBI Taxonomy" id="183260"/>
    <lineage>
        <taxon>Eukaryota</taxon>
        <taxon>Viridiplantae</taxon>
        <taxon>Streptophyta</taxon>
        <taxon>Embryophyta</taxon>
        <taxon>Tracheophyta</taxon>
        <taxon>Spermatophyta</taxon>
        <taxon>Magnoliopsida</taxon>
        <taxon>eudicotyledons</taxon>
        <taxon>Gunneridae</taxon>
        <taxon>Pentapetalae</taxon>
        <taxon>rosids</taxon>
        <taxon>malvids</taxon>
        <taxon>Malvales</taxon>
        <taxon>Malvaceae</taxon>
        <taxon>Malvoideae</taxon>
        <taxon>Hibiscus</taxon>
    </lineage>
</organism>
<name>A0ABR2EBB5_9ROSI</name>
<accession>A0ABR2EBB5</accession>
<dbReference type="EMBL" id="JBBPBM010000017">
    <property type="protein sequence ID" value="KAK8556852.1"/>
    <property type="molecule type" value="Genomic_DNA"/>
</dbReference>
<reference evidence="1 2" key="1">
    <citation type="journal article" date="2024" name="G3 (Bethesda)">
        <title>Genome assembly of Hibiscus sabdariffa L. provides insights into metabolisms of medicinal natural products.</title>
        <authorList>
            <person name="Kim T."/>
        </authorList>
    </citation>
    <scope>NUCLEOTIDE SEQUENCE [LARGE SCALE GENOMIC DNA]</scope>
    <source>
        <strain evidence="1">TK-2024</strain>
        <tissue evidence="1">Old leaves</tissue>
    </source>
</reference>
<gene>
    <name evidence="1" type="ORF">V6N12_003243</name>
</gene>
<proteinExistence type="predicted"/>
<keyword evidence="2" id="KW-1185">Reference proteome</keyword>